<sequence length="175" mass="18996">MFATPPRPILKRAKSNHTPHAVHFPSSPLLTKTFDAPSYDRTPIVVVPNSCALPERGGRCYTFDLPAVPDLVPDESDESDDSATSTGSSSLLFKACAPGPATPPLDYAFSQPPEKKLKLKTKKSKSLSPPQIFADDLPFPPSPLTDKKRRRLEKCQALSMCERERAAAGGCLDGF</sequence>
<evidence type="ECO:0000256" key="1">
    <source>
        <dbReference type="SAM" id="MobiDB-lite"/>
    </source>
</evidence>
<evidence type="ECO:0000313" key="3">
    <source>
        <dbReference type="Proteomes" id="UP000054007"/>
    </source>
</evidence>
<evidence type="ECO:0000313" key="2">
    <source>
        <dbReference type="EMBL" id="KIY70058.1"/>
    </source>
</evidence>
<keyword evidence="3" id="KW-1185">Reference proteome</keyword>
<dbReference type="EMBL" id="KN880474">
    <property type="protein sequence ID" value="KIY70058.1"/>
    <property type="molecule type" value="Genomic_DNA"/>
</dbReference>
<dbReference type="Proteomes" id="UP000054007">
    <property type="component" value="Unassembled WGS sequence"/>
</dbReference>
<proteinExistence type="predicted"/>
<gene>
    <name evidence="2" type="ORF">CYLTODRAFT_452082</name>
</gene>
<feature type="region of interest" description="Disordered" evidence="1">
    <location>
        <begin position="71"/>
        <end position="148"/>
    </location>
</feature>
<accession>A0A0D7BHM2</accession>
<protein>
    <submittedName>
        <fullName evidence="2">Uncharacterized protein</fullName>
    </submittedName>
</protein>
<dbReference type="STRING" id="1314674.A0A0D7BHM2"/>
<reference evidence="2 3" key="1">
    <citation type="journal article" date="2015" name="Fungal Genet. Biol.">
        <title>Evolution of novel wood decay mechanisms in Agaricales revealed by the genome sequences of Fistulina hepatica and Cylindrobasidium torrendii.</title>
        <authorList>
            <person name="Floudas D."/>
            <person name="Held B.W."/>
            <person name="Riley R."/>
            <person name="Nagy L.G."/>
            <person name="Koehler G."/>
            <person name="Ransdell A.S."/>
            <person name="Younus H."/>
            <person name="Chow J."/>
            <person name="Chiniquy J."/>
            <person name="Lipzen A."/>
            <person name="Tritt A."/>
            <person name="Sun H."/>
            <person name="Haridas S."/>
            <person name="LaButti K."/>
            <person name="Ohm R.A."/>
            <person name="Kues U."/>
            <person name="Blanchette R.A."/>
            <person name="Grigoriev I.V."/>
            <person name="Minto R.E."/>
            <person name="Hibbett D.S."/>
        </authorList>
    </citation>
    <scope>NUCLEOTIDE SEQUENCE [LARGE SCALE GENOMIC DNA]</scope>
    <source>
        <strain evidence="2 3">FP15055 ss-10</strain>
    </source>
</reference>
<feature type="compositionally biased region" description="Acidic residues" evidence="1">
    <location>
        <begin position="72"/>
        <end position="81"/>
    </location>
</feature>
<organism evidence="2 3">
    <name type="scientific">Cylindrobasidium torrendii FP15055 ss-10</name>
    <dbReference type="NCBI Taxonomy" id="1314674"/>
    <lineage>
        <taxon>Eukaryota</taxon>
        <taxon>Fungi</taxon>
        <taxon>Dikarya</taxon>
        <taxon>Basidiomycota</taxon>
        <taxon>Agaricomycotina</taxon>
        <taxon>Agaricomycetes</taxon>
        <taxon>Agaricomycetidae</taxon>
        <taxon>Agaricales</taxon>
        <taxon>Marasmiineae</taxon>
        <taxon>Physalacriaceae</taxon>
        <taxon>Cylindrobasidium</taxon>
    </lineage>
</organism>
<dbReference type="OrthoDB" id="3187054at2759"/>
<name>A0A0D7BHM2_9AGAR</name>
<dbReference type="AlphaFoldDB" id="A0A0D7BHM2"/>
<feature type="region of interest" description="Disordered" evidence="1">
    <location>
        <begin position="1"/>
        <end position="26"/>
    </location>
</feature>